<sequence>MTLPVHDVNKTISSIYLIYRYNIYRYRQVSDPREKKLEGDAPVMGIYMGLHTPGKIRTGDPVYVGYH</sequence>
<evidence type="ECO:0000313" key="1">
    <source>
        <dbReference type="EMBL" id="CAD7433609.1"/>
    </source>
</evidence>
<dbReference type="AlphaFoldDB" id="A0A7R9EJ27"/>
<dbReference type="EMBL" id="OB796606">
    <property type="protein sequence ID" value="CAD7433609.1"/>
    <property type="molecule type" value="Genomic_DNA"/>
</dbReference>
<accession>A0A7R9EJ27</accession>
<reference evidence="1" key="1">
    <citation type="submission" date="2020-11" db="EMBL/GenBank/DDBJ databases">
        <authorList>
            <person name="Tran Van P."/>
        </authorList>
    </citation>
    <scope>NUCLEOTIDE SEQUENCE</scope>
</reference>
<protein>
    <submittedName>
        <fullName evidence="1">Uncharacterized protein</fullName>
    </submittedName>
</protein>
<proteinExistence type="predicted"/>
<gene>
    <name evidence="1" type="ORF">TMSB3V08_LOCUS10279</name>
</gene>
<name>A0A7R9EJ27_9NEOP</name>
<organism evidence="1">
    <name type="scientific">Timema monikensis</name>
    <dbReference type="NCBI Taxonomy" id="170555"/>
    <lineage>
        <taxon>Eukaryota</taxon>
        <taxon>Metazoa</taxon>
        <taxon>Ecdysozoa</taxon>
        <taxon>Arthropoda</taxon>
        <taxon>Hexapoda</taxon>
        <taxon>Insecta</taxon>
        <taxon>Pterygota</taxon>
        <taxon>Neoptera</taxon>
        <taxon>Polyneoptera</taxon>
        <taxon>Phasmatodea</taxon>
        <taxon>Timematodea</taxon>
        <taxon>Timematoidea</taxon>
        <taxon>Timematidae</taxon>
        <taxon>Timema</taxon>
    </lineage>
</organism>